<protein>
    <submittedName>
        <fullName evidence="2">DUF4440 domain-containing protein</fullName>
    </submittedName>
</protein>
<dbReference type="AlphaFoldDB" id="A0A221SYT4"/>
<accession>A0A221SYT4</accession>
<dbReference type="KEGG" id="dfc:DFI_12975"/>
<dbReference type="STRING" id="317577.GCA_000419625_01331"/>
<dbReference type="EMBL" id="CP021081">
    <property type="protein sequence ID" value="ASN81781.1"/>
    <property type="molecule type" value="Genomic_DNA"/>
</dbReference>
<dbReference type="Gene3D" id="3.10.450.50">
    <property type="match status" value="1"/>
</dbReference>
<reference evidence="2 3" key="1">
    <citation type="submission" date="2017-05" db="EMBL/GenBank/DDBJ databases">
        <title>The complete genome sequence of Deinococcus ficus isolated from the rhizosphere of the Ficus religiosa L. in Taiwan.</title>
        <authorList>
            <person name="Wu K.-M."/>
            <person name="Liao T.-L."/>
            <person name="Liu Y.-M."/>
            <person name="Young C.-C."/>
            <person name="Tsai S.-F."/>
        </authorList>
    </citation>
    <scope>NUCLEOTIDE SEQUENCE [LARGE SCALE GENOMIC DNA]</scope>
    <source>
        <strain evidence="2 3">CC-FR2-10</strain>
    </source>
</reference>
<evidence type="ECO:0000259" key="1">
    <source>
        <dbReference type="Pfam" id="PF14534"/>
    </source>
</evidence>
<proteinExistence type="predicted"/>
<evidence type="ECO:0000313" key="2">
    <source>
        <dbReference type="EMBL" id="ASN81781.1"/>
    </source>
</evidence>
<dbReference type="SUPFAM" id="SSF54427">
    <property type="entry name" value="NTF2-like"/>
    <property type="match status" value="1"/>
</dbReference>
<organism evidence="2 3">
    <name type="scientific">Deinococcus ficus</name>
    <dbReference type="NCBI Taxonomy" id="317577"/>
    <lineage>
        <taxon>Bacteria</taxon>
        <taxon>Thermotogati</taxon>
        <taxon>Deinococcota</taxon>
        <taxon>Deinococci</taxon>
        <taxon>Deinococcales</taxon>
        <taxon>Deinococcaceae</taxon>
        <taxon>Deinococcus</taxon>
    </lineage>
</organism>
<dbReference type="InterPro" id="IPR027843">
    <property type="entry name" value="DUF4440"/>
</dbReference>
<dbReference type="InterPro" id="IPR032710">
    <property type="entry name" value="NTF2-like_dom_sf"/>
</dbReference>
<keyword evidence="3" id="KW-1185">Reference proteome</keyword>
<name>A0A221SYT4_9DEIO</name>
<evidence type="ECO:0000313" key="3">
    <source>
        <dbReference type="Proteomes" id="UP000259030"/>
    </source>
</evidence>
<gene>
    <name evidence="2" type="ORF">DFI_12975</name>
</gene>
<dbReference type="RefSeq" id="WP_027464063.1">
    <property type="nucleotide sequence ID" value="NZ_CP021081.1"/>
</dbReference>
<dbReference type="Pfam" id="PF14534">
    <property type="entry name" value="DUF4440"/>
    <property type="match status" value="1"/>
</dbReference>
<dbReference type="Proteomes" id="UP000259030">
    <property type="component" value="Chromosome"/>
</dbReference>
<sequence length="116" mass="12951">MTAPDQADLDAVLALDEQWNAAYHHRRPQDLAELLHDDWLGFFPDGTVVTKAGMLEGMAQAPEATLIFERHASRVYGDTAITRGTLYVGGQRIQGFLRVYARQQGQWKVVSVQVVP</sequence>
<feature type="domain" description="DUF4440" evidence="1">
    <location>
        <begin position="12"/>
        <end position="109"/>
    </location>
</feature>